<evidence type="ECO:0000256" key="3">
    <source>
        <dbReference type="ARBA" id="ARBA00022833"/>
    </source>
</evidence>
<dbReference type="InterPro" id="IPR001965">
    <property type="entry name" value="Znf_PHD"/>
</dbReference>
<dbReference type="Pfam" id="PF15863">
    <property type="entry name" value="EELM2"/>
    <property type="match status" value="1"/>
</dbReference>
<evidence type="ECO:0000313" key="9">
    <source>
        <dbReference type="EMBL" id="PFH38695.1"/>
    </source>
</evidence>
<dbReference type="PANTHER" id="PTHR46309">
    <property type="entry name" value="PHD FINGER PROTEIN 12"/>
    <property type="match status" value="1"/>
</dbReference>
<dbReference type="RefSeq" id="XP_029222704.1">
    <property type="nucleotide sequence ID" value="XM_029359791.1"/>
</dbReference>
<sequence>MDLSEGEDARSVGGSSRESNDSICFYCRGGGEVVCCEGCTNSFHVDCLDAARRPQLSDEDWFCPECVARSAASKGAGGGLPASSFLVGMLPSPPCGTPQRFLPPAALYAAAKKDDDAALSPLLLAKRRKLHEAAPLAAAEASHASSSSPLAPRGSRESSPPARRGGGDAGGRPFARETERDWAPADEAASPPQSDARDASRADATHVASATATGPEGRLSPKREPHADAAAAESPAAAPPGEGRASLLGSAAAPRAREGLKEEESEGSEAGSRGGPPASQRREKDDARAARAAETQPRAKQTATLLSSPSSPSSAHLSAAPAASRGEAAAPHAAPHAAASPLEVAASPPLQASATAFASHAFLSANCRAGAGGRWPPGAAAGGASKRRRKRGDETRINVGPDYQVPRLPDFYLSRSDELASAEEAYRAMFPFSTSWGSASSLFVSSAALACPSVLRSLPSTSSFFALQDTLRSRWSPFPCSLFPSLSVQQSPRGTAGASEPPRAAPGPTRGEDSDEKAARRAGAGASSASASSASLNSLSLAAPTGAPAPFPFFAPAPFEAAPPHAPQAFPPPPGFLALTLRGAVAAAPALAGIQFEDARHSALEPRLVYSPRHLEEKRQQCIATGRLQHCIRTQTELADFVETCSRCWHARPGWQPFSAEFAYQLLHRAGYDPQRALRMLDDPGFCFNDICEPPLRKYDNKWKRRDKRGTFPNSPYPPPLVIQAFLQEKSRGATRPSSSSALHSVAYLSR</sequence>
<dbReference type="OrthoDB" id="5876363at2759"/>
<protein>
    <submittedName>
        <fullName evidence="9">PHD-finger domain-containing protein</fullName>
    </submittedName>
</protein>
<dbReference type="GO" id="GO:0003714">
    <property type="term" value="F:transcription corepressor activity"/>
    <property type="evidence" value="ECO:0007669"/>
    <property type="project" value="InterPro"/>
</dbReference>
<keyword evidence="1" id="KW-0479">Metal-binding</keyword>
<evidence type="ECO:0000259" key="8">
    <source>
        <dbReference type="PROSITE" id="PS51156"/>
    </source>
</evidence>
<feature type="region of interest" description="Disordered" evidence="6">
    <location>
        <begin position="489"/>
        <end position="527"/>
    </location>
</feature>
<gene>
    <name evidence="9" type="ORF">BESB_010370</name>
</gene>
<dbReference type="Proteomes" id="UP000224006">
    <property type="component" value="Chromosome I"/>
</dbReference>
<feature type="compositionally biased region" description="Basic and acidic residues" evidence="6">
    <location>
        <begin position="195"/>
        <end position="204"/>
    </location>
</feature>
<name>A0A2A9ML07_BESBE</name>
<feature type="compositionally biased region" description="Low complexity" evidence="6">
    <location>
        <begin position="292"/>
        <end position="341"/>
    </location>
</feature>
<dbReference type="InterPro" id="IPR011011">
    <property type="entry name" value="Znf_FYVE_PHD"/>
</dbReference>
<feature type="region of interest" description="Disordered" evidence="6">
    <location>
        <begin position="373"/>
        <end position="400"/>
    </location>
</feature>
<dbReference type="GO" id="GO:0005634">
    <property type="term" value="C:nucleus"/>
    <property type="evidence" value="ECO:0007669"/>
    <property type="project" value="TreeGrafter"/>
</dbReference>
<dbReference type="EMBL" id="NWUJ01000001">
    <property type="protein sequence ID" value="PFH38695.1"/>
    <property type="molecule type" value="Genomic_DNA"/>
</dbReference>
<evidence type="ECO:0000256" key="4">
    <source>
        <dbReference type="ARBA" id="ARBA00023242"/>
    </source>
</evidence>
<keyword evidence="2 5" id="KW-0863">Zinc-finger</keyword>
<dbReference type="PROSITE" id="PS01359">
    <property type="entry name" value="ZF_PHD_1"/>
    <property type="match status" value="1"/>
</dbReference>
<dbReference type="VEuPathDB" id="ToxoDB:BESB_010370"/>
<comment type="caution">
    <text evidence="9">The sequence shown here is derived from an EMBL/GenBank/DDBJ whole genome shotgun (WGS) entry which is preliminary data.</text>
</comment>
<feature type="compositionally biased region" description="Basic and acidic residues" evidence="6">
    <location>
        <begin position="174"/>
        <end position="183"/>
    </location>
</feature>
<dbReference type="Pfam" id="PF00628">
    <property type="entry name" value="PHD"/>
    <property type="match status" value="1"/>
</dbReference>
<organism evidence="9 10">
    <name type="scientific">Besnoitia besnoiti</name>
    <name type="common">Apicomplexan protozoan</name>
    <dbReference type="NCBI Taxonomy" id="94643"/>
    <lineage>
        <taxon>Eukaryota</taxon>
        <taxon>Sar</taxon>
        <taxon>Alveolata</taxon>
        <taxon>Apicomplexa</taxon>
        <taxon>Conoidasida</taxon>
        <taxon>Coccidia</taxon>
        <taxon>Eucoccidiorida</taxon>
        <taxon>Eimeriorina</taxon>
        <taxon>Sarcocystidae</taxon>
        <taxon>Besnoitia</taxon>
    </lineage>
</organism>
<keyword evidence="10" id="KW-1185">Reference proteome</keyword>
<dbReference type="GO" id="GO:0006357">
    <property type="term" value="P:regulation of transcription by RNA polymerase II"/>
    <property type="evidence" value="ECO:0007669"/>
    <property type="project" value="TreeGrafter"/>
</dbReference>
<feature type="compositionally biased region" description="Low complexity" evidence="6">
    <location>
        <begin position="228"/>
        <end position="246"/>
    </location>
</feature>
<evidence type="ECO:0000256" key="1">
    <source>
        <dbReference type="ARBA" id="ARBA00022723"/>
    </source>
</evidence>
<dbReference type="PROSITE" id="PS50016">
    <property type="entry name" value="ZF_PHD_2"/>
    <property type="match status" value="1"/>
</dbReference>
<dbReference type="AlphaFoldDB" id="A0A2A9ML07"/>
<keyword evidence="3" id="KW-0862">Zinc</keyword>
<evidence type="ECO:0000256" key="5">
    <source>
        <dbReference type="PROSITE-ProRule" id="PRU00146"/>
    </source>
</evidence>
<dbReference type="PROSITE" id="PS51156">
    <property type="entry name" value="ELM2"/>
    <property type="match status" value="1"/>
</dbReference>
<dbReference type="KEGG" id="bbes:BESB_010370"/>
<dbReference type="SMART" id="SM00249">
    <property type="entry name" value="PHD"/>
    <property type="match status" value="1"/>
</dbReference>
<dbReference type="InterPro" id="IPR013083">
    <property type="entry name" value="Znf_RING/FYVE/PHD"/>
</dbReference>
<feature type="compositionally biased region" description="Basic and acidic residues" evidence="6">
    <location>
        <begin position="280"/>
        <end position="291"/>
    </location>
</feature>
<feature type="domain" description="ELM2" evidence="8">
    <location>
        <begin position="395"/>
        <end position="685"/>
    </location>
</feature>
<evidence type="ECO:0000313" key="10">
    <source>
        <dbReference type="Proteomes" id="UP000224006"/>
    </source>
</evidence>
<keyword evidence="4" id="KW-0539">Nucleus</keyword>
<dbReference type="InterPro" id="IPR042163">
    <property type="entry name" value="PHF12"/>
</dbReference>
<dbReference type="InterPro" id="IPR019787">
    <property type="entry name" value="Znf_PHD-finger"/>
</dbReference>
<feature type="compositionally biased region" description="Low complexity" evidence="6">
    <location>
        <begin position="135"/>
        <end position="152"/>
    </location>
</feature>
<dbReference type="SUPFAM" id="SSF57903">
    <property type="entry name" value="FYVE/PHD zinc finger"/>
    <property type="match status" value="1"/>
</dbReference>
<proteinExistence type="predicted"/>
<dbReference type="STRING" id="94643.A0A2A9ML07"/>
<dbReference type="InterPro" id="IPR019786">
    <property type="entry name" value="Zinc_finger_PHD-type_CS"/>
</dbReference>
<evidence type="ECO:0000256" key="6">
    <source>
        <dbReference type="SAM" id="MobiDB-lite"/>
    </source>
</evidence>
<dbReference type="InterPro" id="IPR031724">
    <property type="entry name" value="EELM2"/>
</dbReference>
<accession>A0A2A9ML07</accession>
<evidence type="ECO:0000256" key="2">
    <source>
        <dbReference type="ARBA" id="ARBA00022771"/>
    </source>
</evidence>
<dbReference type="Gene3D" id="3.30.40.10">
    <property type="entry name" value="Zinc/RING finger domain, C3HC4 (zinc finger)"/>
    <property type="match status" value="1"/>
</dbReference>
<dbReference type="InterPro" id="IPR000949">
    <property type="entry name" value="ELM2_dom"/>
</dbReference>
<feature type="region of interest" description="Disordered" evidence="6">
    <location>
        <begin position="135"/>
        <end position="341"/>
    </location>
</feature>
<feature type="domain" description="PHD-type" evidence="7">
    <location>
        <begin position="21"/>
        <end position="69"/>
    </location>
</feature>
<reference evidence="9 10" key="1">
    <citation type="submission" date="2017-09" db="EMBL/GenBank/DDBJ databases">
        <title>Genome sequencing of Besnoitia besnoiti strain Bb-Ger1.</title>
        <authorList>
            <person name="Schares G."/>
            <person name="Venepally P."/>
            <person name="Lorenzi H.A."/>
        </authorList>
    </citation>
    <scope>NUCLEOTIDE SEQUENCE [LARGE SCALE GENOMIC DNA]</scope>
    <source>
        <strain evidence="9 10">Bb-Ger1</strain>
    </source>
</reference>
<dbReference type="PANTHER" id="PTHR46309:SF1">
    <property type="entry name" value="PHD FINGER PROTEIN 12"/>
    <property type="match status" value="1"/>
</dbReference>
<dbReference type="GeneID" id="40306099"/>
<evidence type="ECO:0000259" key="7">
    <source>
        <dbReference type="PROSITE" id="PS50016"/>
    </source>
</evidence>
<feature type="compositionally biased region" description="Basic and acidic residues" evidence="6">
    <location>
        <begin position="510"/>
        <end position="519"/>
    </location>
</feature>
<dbReference type="GO" id="GO:0008270">
    <property type="term" value="F:zinc ion binding"/>
    <property type="evidence" value="ECO:0007669"/>
    <property type="project" value="UniProtKB-KW"/>
</dbReference>